<dbReference type="GO" id="GO:0006592">
    <property type="term" value="P:ornithine biosynthetic process"/>
    <property type="evidence" value="ECO:0007669"/>
    <property type="project" value="TreeGrafter"/>
</dbReference>
<dbReference type="Gene3D" id="3.10.20.340">
    <property type="entry name" value="ArgJ beta chain, C-terminal domain"/>
    <property type="match status" value="1"/>
</dbReference>
<accession>A0A6J6CUE8</accession>
<name>A0A6J6CUE8_9ZZZZ</name>
<dbReference type="InterPro" id="IPR042195">
    <property type="entry name" value="ArgJ_beta_C"/>
</dbReference>
<dbReference type="GO" id="GO:0004358">
    <property type="term" value="F:L-glutamate N-acetyltransferase activity, acting on acetyl-L-ornithine as donor"/>
    <property type="evidence" value="ECO:0007669"/>
    <property type="project" value="InterPro"/>
</dbReference>
<keyword evidence="3" id="KW-0068">Autocatalytic cleavage</keyword>
<keyword evidence="2" id="KW-0808">Transferase</keyword>
<dbReference type="NCBIfam" id="TIGR00120">
    <property type="entry name" value="ArgJ"/>
    <property type="match status" value="1"/>
</dbReference>
<evidence type="ECO:0000256" key="3">
    <source>
        <dbReference type="ARBA" id="ARBA00022813"/>
    </source>
</evidence>
<evidence type="ECO:0000313" key="7">
    <source>
        <dbReference type="EMBL" id="CAB4581958.1"/>
    </source>
</evidence>
<dbReference type="EMBL" id="CAEZTG010000251">
    <property type="protein sequence ID" value="CAB4581958.1"/>
    <property type="molecule type" value="Genomic_DNA"/>
</dbReference>
<gene>
    <name evidence="5" type="ORF">UFOPK1495_01070</name>
    <name evidence="7" type="ORF">UFOPK1603_01850</name>
    <name evidence="6" type="ORF">UFOPK1711_00974</name>
</gene>
<dbReference type="HAMAP" id="MF_01106">
    <property type="entry name" value="ArgJ"/>
    <property type="match status" value="1"/>
</dbReference>
<dbReference type="GO" id="GO:0006526">
    <property type="term" value="P:L-arginine biosynthetic process"/>
    <property type="evidence" value="ECO:0007669"/>
    <property type="project" value="InterPro"/>
</dbReference>
<dbReference type="AlphaFoldDB" id="A0A6J6CUE8"/>
<dbReference type="InterPro" id="IPR002813">
    <property type="entry name" value="Arg_biosynth_ArgJ"/>
</dbReference>
<dbReference type="EMBL" id="CAEZSU010000108">
    <property type="protein sequence ID" value="CAB4554049.1"/>
    <property type="molecule type" value="Genomic_DNA"/>
</dbReference>
<dbReference type="Gene3D" id="3.60.70.12">
    <property type="entry name" value="L-amino peptidase D-ALA esterase/amidase"/>
    <property type="match status" value="1"/>
</dbReference>
<dbReference type="Pfam" id="PF01960">
    <property type="entry name" value="ArgJ"/>
    <property type="match status" value="1"/>
</dbReference>
<proteinExistence type="inferred from homology"/>
<dbReference type="SUPFAM" id="SSF56266">
    <property type="entry name" value="DmpA/ArgJ-like"/>
    <property type="match status" value="1"/>
</dbReference>
<evidence type="ECO:0000313" key="6">
    <source>
        <dbReference type="EMBL" id="CAB4578339.1"/>
    </source>
</evidence>
<dbReference type="PANTHER" id="PTHR23100">
    <property type="entry name" value="ARGININE BIOSYNTHESIS BIFUNCTIONAL PROTEIN ARGJ"/>
    <property type="match status" value="1"/>
</dbReference>
<dbReference type="PANTHER" id="PTHR23100:SF0">
    <property type="entry name" value="ARGININE BIOSYNTHESIS BIFUNCTIONAL PROTEIN ARGJ, MITOCHONDRIAL"/>
    <property type="match status" value="1"/>
</dbReference>
<evidence type="ECO:0000256" key="1">
    <source>
        <dbReference type="ARBA" id="ARBA00006774"/>
    </source>
</evidence>
<protein>
    <submittedName>
        <fullName evidence="5">Unannotated protein</fullName>
    </submittedName>
</protein>
<reference evidence="5" key="1">
    <citation type="submission" date="2020-05" db="EMBL/GenBank/DDBJ databases">
        <authorList>
            <person name="Chiriac C."/>
            <person name="Salcher M."/>
            <person name="Ghai R."/>
            <person name="Kavagutti S V."/>
        </authorList>
    </citation>
    <scope>NUCLEOTIDE SEQUENCE</scope>
</reference>
<dbReference type="EMBL" id="CAEZTR010000050">
    <property type="protein sequence ID" value="CAB4578339.1"/>
    <property type="molecule type" value="Genomic_DNA"/>
</dbReference>
<dbReference type="NCBIfam" id="NF003802">
    <property type="entry name" value="PRK05388.1"/>
    <property type="match status" value="1"/>
</dbReference>
<sequence>MSVTAAPGFVAAGVAAGIKASGNPDLSLVATADGKPVAAAGVFTRNKMTAAPVITTRAHLEATAGHAVAVVLNSGNANAATGQQGIDDAEAMCAAVATELGVDASQVLVCSTGLIGIPMPIDVIKAGIPSVVAARSADGGQAAATAIMTTDTVAKQVVIDGGGFVVGGMAKGAAMLSPNMATMLAVLTTDAAATPEQLKAALVYGVADSFNALDVDGCTSTNDTVLLLASGLAGSVDEAALNDAVARACASLAAQMCADAEGATKVVRMTVTGAASDEEALLGARYVSRSNLVKCSWYGCDPYWGRIASDLGSCGIDFDPSKFSVSYGGITVCRGAIDADHDAAAVASHMAGRNLEIVADLGLGTGTATILTNDLSHAYIDENMGTS</sequence>
<dbReference type="CDD" id="cd02152">
    <property type="entry name" value="OAT"/>
    <property type="match status" value="1"/>
</dbReference>
<evidence type="ECO:0000313" key="5">
    <source>
        <dbReference type="EMBL" id="CAB4554049.1"/>
    </source>
</evidence>
<dbReference type="GO" id="GO:0004042">
    <property type="term" value="F:L-glutamate N-acetyltransferase activity"/>
    <property type="evidence" value="ECO:0007669"/>
    <property type="project" value="TreeGrafter"/>
</dbReference>
<evidence type="ECO:0000256" key="4">
    <source>
        <dbReference type="ARBA" id="ARBA00023315"/>
    </source>
</evidence>
<organism evidence="5">
    <name type="scientific">freshwater metagenome</name>
    <dbReference type="NCBI Taxonomy" id="449393"/>
    <lineage>
        <taxon>unclassified sequences</taxon>
        <taxon>metagenomes</taxon>
        <taxon>ecological metagenomes</taxon>
    </lineage>
</organism>
<evidence type="ECO:0000256" key="2">
    <source>
        <dbReference type="ARBA" id="ARBA00022679"/>
    </source>
</evidence>
<dbReference type="InterPro" id="IPR016117">
    <property type="entry name" value="ArgJ-like_dom_sf"/>
</dbReference>
<keyword evidence="4" id="KW-0012">Acyltransferase</keyword>
<comment type="similarity">
    <text evidence="1">Belongs to the ArgJ family.</text>
</comment>